<evidence type="ECO:0000256" key="1">
    <source>
        <dbReference type="ARBA" id="ARBA00008709"/>
    </source>
</evidence>
<dbReference type="NCBIfam" id="TIGR02148">
    <property type="entry name" value="Fibro_Slime"/>
    <property type="match status" value="1"/>
</dbReference>
<comment type="caution">
    <text evidence="6">The sequence shown here is derived from an EMBL/GenBank/DDBJ whole genome shotgun (WGS) entry which is preliminary data.</text>
</comment>
<name>A0A1W9KWI8_9BURK</name>
<comment type="similarity">
    <text evidence="1">Belongs to the prespore-cell-inducing factor family.</text>
</comment>
<dbReference type="PANTHER" id="PTHR31137">
    <property type="entry name" value="PROTEIN PSIB-RELATED-RELATED"/>
    <property type="match status" value="1"/>
</dbReference>
<evidence type="ECO:0000259" key="5">
    <source>
        <dbReference type="PROSITE" id="PS51820"/>
    </source>
</evidence>
<gene>
    <name evidence="6" type="ORF">BWK72_07895</name>
</gene>
<dbReference type="GO" id="GO:0005576">
    <property type="term" value="C:extracellular region"/>
    <property type="evidence" value="ECO:0007669"/>
    <property type="project" value="TreeGrafter"/>
</dbReference>
<keyword evidence="3" id="KW-0325">Glycoprotein</keyword>
<sequence length="268" mass="28305">MKSLSTCFAATVLALSSVAASAVPLDFDITIRDFRGATSGVSHQDFNNNAIGGLKTGMVQTTLDASGKPVYNVGSGGSVTSAATFATWYGSCNPATPSLTCVEDYEVTLTADVDANGVLTFSDTTFFPLDSQTNASIWDAGGNGHNYFFTSELSLKLFYDTSKQNVFSFTGDDDVWVFINGQLVMDLGGIHAAVTGGFDLDDLAGSLGLVNGDVYDFKMFHAERHWTQSTIAITSTLGDPVEVPEPATLALMGVALAGLGWSRRKNKA</sequence>
<feature type="signal peptide" evidence="4">
    <location>
        <begin position="1"/>
        <end position="22"/>
    </location>
</feature>
<dbReference type="InterPro" id="IPR011874">
    <property type="entry name" value="Fibro_Slime"/>
</dbReference>
<protein>
    <recommendedName>
        <fullName evidence="5">PA14 domain-containing protein</fullName>
    </recommendedName>
</protein>
<dbReference type="EMBL" id="MTEI01000003">
    <property type="protein sequence ID" value="OQW88945.1"/>
    <property type="molecule type" value="Genomic_DNA"/>
</dbReference>
<evidence type="ECO:0000313" key="6">
    <source>
        <dbReference type="EMBL" id="OQW88945.1"/>
    </source>
</evidence>
<dbReference type="AlphaFoldDB" id="A0A1W9KWI8"/>
<proteinExistence type="inferred from homology"/>
<dbReference type="Pfam" id="PF07691">
    <property type="entry name" value="PA14"/>
    <property type="match status" value="1"/>
</dbReference>
<dbReference type="InterPro" id="IPR051154">
    <property type="entry name" value="Prespore-cell_inducing_factor"/>
</dbReference>
<keyword evidence="2 4" id="KW-0732">Signal</keyword>
<dbReference type="InterPro" id="IPR011658">
    <property type="entry name" value="PA14_dom"/>
</dbReference>
<evidence type="ECO:0000256" key="3">
    <source>
        <dbReference type="ARBA" id="ARBA00023180"/>
    </source>
</evidence>
<evidence type="ECO:0000256" key="4">
    <source>
        <dbReference type="SAM" id="SignalP"/>
    </source>
</evidence>
<dbReference type="Proteomes" id="UP000192505">
    <property type="component" value="Unassembled WGS sequence"/>
</dbReference>
<accession>A0A1W9KWI8</accession>
<feature type="domain" description="PA14" evidence="5">
    <location>
        <begin position="104"/>
        <end position="247"/>
    </location>
</feature>
<dbReference type="InterPro" id="IPR013424">
    <property type="entry name" value="Ice-binding_C"/>
</dbReference>
<dbReference type="NCBIfam" id="TIGR02595">
    <property type="entry name" value="PEP_CTERM"/>
    <property type="match status" value="1"/>
</dbReference>
<dbReference type="PROSITE" id="PS51820">
    <property type="entry name" value="PA14"/>
    <property type="match status" value="1"/>
</dbReference>
<reference evidence="6 7" key="1">
    <citation type="submission" date="2017-01" db="EMBL/GenBank/DDBJ databases">
        <title>Novel large sulfur bacteria in the metagenomes of groundwater-fed chemosynthetic microbial mats in the Lake Huron basin.</title>
        <authorList>
            <person name="Sharrar A.M."/>
            <person name="Flood B.E."/>
            <person name="Bailey J.V."/>
            <person name="Jones D.S."/>
            <person name="Biddanda B."/>
            <person name="Ruberg S.A."/>
            <person name="Marcus D.N."/>
            <person name="Dick G.J."/>
        </authorList>
    </citation>
    <scope>NUCLEOTIDE SEQUENCE [LARGE SCALE GENOMIC DNA]</scope>
    <source>
        <strain evidence="6">A7</strain>
    </source>
</reference>
<dbReference type="InterPro" id="IPR037524">
    <property type="entry name" value="PA14/GLEYA"/>
</dbReference>
<organism evidence="6 7">
    <name type="scientific">Rhodoferax ferrireducens</name>
    <dbReference type="NCBI Taxonomy" id="192843"/>
    <lineage>
        <taxon>Bacteria</taxon>
        <taxon>Pseudomonadati</taxon>
        <taxon>Pseudomonadota</taxon>
        <taxon>Betaproteobacteria</taxon>
        <taxon>Burkholderiales</taxon>
        <taxon>Comamonadaceae</taxon>
        <taxon>Rhodoferax</taxon>
    </lineage>
</organism>
<feature type="chain" id="PRO_5013230250" description="PA14 domain-containing protein" evidence="4">
    <location>
        <begin position="23"/>
        <end position="268"/>
    </location>
</feature>
<evidence type="ECO:0000313" key="7">
    <source>
        <dbReference type="Proteomes" id="UP000192505"/>
    </source>
</evidence>
<dbReference type="Pfam" id="PF07589">
    <property type="entry name" value="PEP-CTERM"/>
    <property type="match status" value="1"/>
</dbReference>
<evidence type="ECO:0000256" key="2">
    <source>
        <dbReference type="ARBA" id="ARBA00022729"/>
    </source>
</evidence>